<proteinExistence type="predicted"/>
<evidence type="ECO:0008006" key="4">
    <source>
        <dbReference type="Google" id="ProtNLM"/>
    </source>
</evidence>
<accession>A0A8J7FGG6</accession>
<dbReference type="AlphaFoldDB" id="A0A8J7FGG6"/>
<dbReference type="InterPro" id="IPR052948">
    <property type="entry name" value="Low_temp-induced_all0457"/>
</dbReference>
<dbReference type="PANTHER" id="PTHR36109">
    <property type="entry name" value="MEMBRANE PROTEIN-RELATED"/>
    <property type="match status" value="1"/>
</dbReference>
<evidence type="ECO:0000256" key="1">
    <source>
        <dbReference type="SAM" id="Phobius"/>
    </source>
</evidence>
<feature type="transmembrane region" description="Helical" evidence="1">
    <location>
        <begin position="93"/>
        <end position="119"/>
    </location>
</feature>
<protein>
    <recommendedName>
        <fullName evidence="4">General stress protein 17M-like domain-containing protein</fullName>
    </recommendedName>
</protein>
<organism evidence="2 3">
    <name type="scientific">Plectonema cf. radiosum LEGE 06105</name>
    <dbReference type="NCBI Taxonomy" id="945769"/>
    <lineage>
        <taxon>Bacteria</taxon>
        <taxon>Bacillati</taxon>
        <taxon>Cyanobacteriota</taxon>
        <taxon>Cyanophyceae</taxon>
        <taxon>Oscillatoriophycideae</taxon>
        <taxon>Oscillatoriales</taxon>
        <taxon>Microcoleaceae</taxon>
        <taxon>Plectonema</taxon>
    </lineage>
</organism>
<keyword evidence="1" id="KW-0472">Membrane</keyword>
<gene>
    <name evidence="2" type="ORF">IQ247_31240</name>
</gene>
<reference evidence="2" key="1">
    <citation type="submission" date="2020-10" db="EMBL/GenBank/DDBJ databases">
        <authorList>
            <person name="Castelo-Branco R."/>
            <person name="Eusebio N."/>
            <person name="Adriana R."/>
            <person name="Vieira A."/>
            <person name="Brugerolle De Fraissinette N."/>
            <person name="Rezende De Castro R."/>
            <person name="Schneider M.P."/>
            <person name="Vasconcelos V."/>
            <person name="Leao P.N."/>
        </authorList>
    </citation>
    <scope>NUCLEOTIDE SEQUENCE</scope>
    <source>
        <strain evidence="2">LEGE 06105</strain>
    </source>
</reference>
<feature type="transmembrane region" description="Helical" evidence="1">
    <location>
        <begin position="60"/>
        <end position="81"/>
    </location>
</feature>
<evidence type="ECO:0000313" key="3">
    <source>
        <dbReference type="Proteomes" id="UP000620559"/>
    </source>
</evidence>
<dbReference type="RefSeq" id="WP_193926081.1">
    <property type="nucleotide sequence ID" value="NZ_JADEWL010000251.1"/>
</dbReference>
<comment type="caution">
    <text evidence="2">The sequence shown here is derived from an EMBL/GenBank/DDBJ whole genome shotgun (WGS) entry which is preliminary data.</text>
</comment>
<keyword evidence="1" id="KW-0812">Transmembrane</keyword>
<dbReference type="Proteomes" id="UP000620559">
    <property type="component" value="Unassembled WGS sequence"/>
</dbReference>
<keyword evidence="3" id="KW-1185">Reference proteome</keyword>
<dbReference type="EMBL" id="JADEWL010000251">
    <property type="protein sequence ID" value="MBE9217074.1"/>
    <property type="molecule type" value="Genomic_DNA"/>
</dbReference>
<dbReference type="PANTHER" id="PTHR36109:SF1">
    <property type="entry name" value="SLR0613 PROTEIN"/>
    <property type="match status" value="1"/>
</dbReference>
<keyword evidence="1" id="KW-1133">Transmembrane helix</keyword>
<sequence>MNYLIAVYTNRIQAEAAYTALEEAGLPTKQISILGAGYKSADEYGLINPNQKAKNNAQRLSYWLLPFGFAAGYAFNLLTNIEIIPHAGIINPIIGGLLGAASGVLGAFVVGGSVGLTVGSGDALIYRNRLNAGKYLIIFQGTEELVKQATNILRSFEPENIQGYAET</sequence>
<evidence type="ECO:0000313" key="2">
    <source>
        <dbReference type="EMBL" id="MBE9217074.1"/>
    </source>
</evidence>
<name>A0A8J7FGG6_9CYAN</name>